<dbReference type="GO" id="GO:0000492">
    <property type="term" value="P:box C/D snoRNP assembly"/>
    <property type="evidence" value="ECO:0007669"/>
    <property type="project" value="InterPro"/>
</dbReference>
<evidence type="ECO:0000313" key="3">
    <source>
        <dbReference type="Proteomes" id="UP001055712"/>
    </source>
</evidence>
<evidence type="ECO:0000256" key="1">
    <source>
        <dbReference type="SAM" id="MobiDB-lite"/>
    </source>
</evidence>
<feature type="compositionally biased region" description="Low complexity" evidence="1">
    <location>
        <begin position="181"/>
        <end position="215"/>
    </location>
</feature>
<dbReference type="AlphaFoldDB" id="A0A9D4YXQ8"/>
<feature type="region of interest" description="Disordered" evidence="1">
    <location>
        <begin position="126"/>
        <end position="236"/>
    </location>
</feature>
<dbReference type="GO" id="GO:0062064">
    <property type="term" value="F:box C/D methylation guide snoRNP complex binding"/>
    <property type="evidence" value="ECO:0007669"/>
    <property type="project" value="TreeGrafter"/>
</dbReference>
<dbReference type="PANTHER" id="PTHR28674:SF1">
    <property type="entry name" value="NOP PROTEIN CHAPERONE 1"/>
    <property type="match status" value="1"/>
</dbReference>
<gene>
    <name evidence="2" type="ORF">D9Q98_010604</name>
</gene>
<accession>A0A9D4YXQ8</accession>
<dbReference type="Pfam" id="PF15370">
    <property type="entry name" value="NOPCHAP1"/>
    <property type="match status" value="1"/>
</dbReference>
<dbReference type="InterPro" id="IPR027921">
    <property type="entry name" value="NOPCHAP1"/>
</dbReference>
<dbReference type="Proteomes" id="UP001055712">
    <property type="component" value="Unassembled WGS sequence"/>
</dbReference>
<evidence type="ECO:0000313" key="2">
    <source>
        <dbReference type="EMBL" id="KAI3431852.1"/>
    </source>
</evidence>
<proteinExistence type="predicted"/>
<protein>
    <submittedName>
        <fullName evidence="2">Uncharacterized protein</fullName>
    </submittedName>
</protein>
<name>A0A9D4YXQ8_CHLVU</name>
<keyword evidence="3" id="KW-1185">Reference proteome</keyword>
<organism evidence="2 3">
    <name type="scientific">Chlorella vulgaris</name>
    <name type="common">Green alga</name>
    <dbReference type="NCBI Taxonomy" id="3077"/>
    <lineage>
        <taxon>Eukaryota</taxon>
        <taxon>Viridiplantae</taxon>
        <taxon>Chlorophyta</taxon>
        <taxon>core chlorophytes</taxon>
        <taxon>Trebouxiophyceae</taxon>
        <taxon>Chlorellales</taxon>
        <taxon>Chlorellaceae</taxon>
        <taxon>Chlorella clade</taxon>
        <taxon>Chlorella</taxon>
    </lineage>
</organism>
<reference evidence="2" key="1">
    <citation type="journal article" date="2019" name="Plant J.">
        <title>Chlorella vulgaris genome assembly and annotation reveals the molecular basis for metabolic acclimation to high light conditions.</title>
        <authorList>
            <person name="Cecchin M."/>
            <person name="Marcolungo L."/>
            <person name="Rossato M."/>
            <person name="Girolomoni L."/>
            <person name="Cosentino E."/>
            <person name="Cuine S."/>
            <person name="Li-Beisson Y."/>
            <person name="Delledonne M."/>
            <person name="Ballottari M."/>
        </authorList>
    </citation>
    <scope>NUCLEOTIDE SEQUENCE</scope>
    <source>
        <strain evidence="2">211/11P</strain>
    </source>
</reference>
<dbReference type="PANTHER" id="PTHR28674">
    <property type="entry name" value="SIMILAR TO DNA SEGMENT, CHR 10, WAYNE STATE UNIVERSITY 102,-EXPRESSED"/>
    <property type="match status" value="1"/>
</dbReference>
<dbReference type="EMBL" id="SIDB01000006">
    <property type="protein sequence ID" value="KAI3431852.1"/>
    <property type="molecule type" value="Genomic_DNA"/>
</dbReference>
<feature type="region of interest" description="Disordered" evidence="1">
    <location>
        <begin position="28"/>
        <end position="48"/>
    </location>
</feature>
<comment type="caution">
    <text evidence="2">The sequence shown here is derived from an EMBL/GenBank/DDBJ whole genome shotgun (WGS) entry which is preliminary data.</text>
</comment>
<feature type="compositionally biased region" description="Low complexity" evidence="1">
    <location>
        <begin position="157"/>
        <end position="172"/>
    </location>
</feature>
<feature type="compositionally biased region" description="Acidic residues" evidence="1">
    <location>
        <begin position="137"/>
        <end position="156"/>
    </location>
</feature>
<sequence>MSDQHEEQPPRERLDVPFTSQLERRLLVGDALPQRPKRKPTIKPLPQSGLLNRLQAFLPTLEAANAGLEQQLAAGLPQADVAMERGSGDEGEGPYVEMDLACGLFDLKDASAVAAAERSLAGHDVTVEMYGGSGSDSDTDDSSSDDSEQEEQEEGEQLAGQDGAAPAAANQQHLSTNSGMAAAAGSDEAMAQAHAAAPIEGAAAAAAAAGAPAPASRRRKGKKQAAKRHAGIEELS</sequence>
<feature type="compositionally biased region" description="Basic residues" evidence="1">
    <location>
        <begin position="216"/>
        <end position="229"/>
    </location>
</feature>
<dbReference type="OrthoDB" id="1112980at2759"/>
<reference evidence="2" key="2">
    <citation type="submission" date="2020-11" db="EMBL/GenBank/DDBJ databases">
        <authorList>
            <person name="Cecchin M."/>
            <person name="Marcolungo L."/>
            <person name="Rossato M."/>
            <person name="Girolomoni L."/>
            <person name="Cosentino E."/>
            <person name="Cuine S."/>
            <person name="Li-Beisson Y."/>
            <person name="Delledonne M."/>
            <person name="Ballottari M."/>
        </authorList>
    </citation>
    <scope>NUCLEOTIDE SEQUENCE</scope>
    <source>
        <strain evidence="2">211/11P</strain>
        <tissue evidence="2">Whole cell</tissue>
    </source>
</reference>